<evidence type="ECO:0000256" key="11">
    <source>
        <dbReference type="PROSITE-ProRule" id="PRU00042"/>
    </source>
</evidence>
<evidence type="ECO:0000256" key="6">
    <source>
        <dbReference type="ARBA" id="ARBA00022833"/>
    </source>
</evidence>
<evidence type="ECO:0000259" key="13">
    <source>
        <dbReference type="PROSITE" id="PS50157"/>
    </source>
</evidence>
<keyword evidence="8" id="KW-0238">DNA-binding</keyword>
<evidence type="ECO:0000256" key="12">
    <source>
        <dbReference type="SAM" id="MobiDB-lite"/>
    </source>
</evidence>
<evidence type="ECO:0000256" key="2">
    <source>
        <dbReference type="ARBA" id="ARBA00006991"/>
    </source>
</evidence>
<dbReference type="GO" id="GO:0008270">
    <property type="term" value="F:zinc ion binding"/>
    <property type="evidence" value="ECO:0007669"/>
    <property type="project" value="UniProtKB-KW"/>
</dbReference>
<dbReference type="AlphaFoldDB" id="A0A8J6E917"/>
<feature type="domain" description="C2H2-type" evidence="13">
    <location>
        <begin position="283"/>
        <end position="310"/>
    </location>
</feature>
<dbReference type="InterPro" id="IPR050527">
    <property type="entry name" value="Snail/Krueppel_Znf"/>
</dbReference>
<dbReference type="SUPFAM" id="SSF57667">
    <property type="entry name" value="beta-beta-alpha zinc fingers"/>
    <property type="match status" value="3"/>
</dbReference>
<name>A0A8J6E917_ELECQ</name>
<dbReference type="InterPro" id="IPR036236">
    <property type="entry name" value="Znf_C2H2_sf"/>
</dbReference>
<accession>A0A8J6E917</accession>
<feature type="domain" description="C2H2-type" evidence="13">
    <location>
        <begin position="227"/>
        <end position="254"/>
    </location>
</feature>
<keyword evidence="10" id="KW-0539">Nucleus</keyword>
<dbReference type="PANTHER" id="PTHR24388:SF101">
    <property type="entry name" value="OOCYTE ZINC FINGER PROTEIN XLCOF7.1-LIKE ISOFORM X3"/>
    <property type="match status" value="1"/>
</dbReference>
<keyword evidence="15" id="KW-1185">Reference proteome</keyword>
<evidence type="ECO:0000313" key="15">
    <source>
        <dbReference type="Proteomes" id="UP000770717"/>
    </source>
</evidence>
<dbReference type="CDD" id="cd07765">
    <property type="entry name" value="KRAB_A-box"/>
    <property type="match status" value="1"/>
</dbReference>
<dbReference type="Gene3D" id="3.30.160.60">
    <property type="entry name" value="Classic Zinc Finger"/>
    <property type="match status" value="5"/>
</dbReference>
<dbReference type="FunFam" id="3.30.160.60:FF:002716">
    <property type="entry name" value="Zinc finger protein 212"/>
    <property type="match status" value="1"/>
</dbReference>
<keyword evidence="6" id="KW-0862">Zinc</keyword>
<evidence type="ECO:0000256" key="8">
    <source>
        <dbReference type="ARBA" id="ARBA00023125"/>
    </source>
</evidence>
<dbReference type="InterPro" id="IPR001909">
    <property type="entry name" value="KRAB"/>
</dbReference>
<dbReference type="EMBL" id="WNTK01004334">
    <property type="protein sequence ID" value="KAG9464517.1"/>
    <property type="molecule type" value="Genomic_DNA"/>
</dbReference>
<dbReference type="Proteomes" id="UP000770717">
    <property type="component" value="Unassembled WGS sequence"/>
</dbReference>
<comment type="similarity">
    <text evidence="2">Belongs to the krueppel C2H2-type zinc-finger protein family.</text>
</comment>
<dbReference type="GO" id="GO:0000981">
    <property type="term" value="F:DNA-binding transcription factor activity, RNA polymerase II-specific"/>
    <property type="evidence" value="ECO:0007669"/>
    <property type="project" value="TreeGrafter"/>
</dbReference>
<evidence type="ECO:0000256" key="1">
    <source>
        <dbReference type="ARBA" id="ARBA00004123"/>
    </source>
</evidence>
<keyword evidence="7" id="KW-0805">Transcription regulation</keyword>
<dbReference type="InterPro" id="IPR013087">
    <property type="entry name" value="Znf_C2H2_type"/>
</dbReference>
<reference evidence="14" key="1">
    <citation type="thesis" date="2020" institute="ProQuest LLC" country="789 East Eisenhower Parkway, Ann Arbor, MI, USA">
        <title>Comparative Genomics and Chromosome Evolution.</title>
        <authorList>
            <person name="Mudd A.B."/>
        </authorList>
    </citation>
    <scope>NUCLEOTIDE SEQUENCE</scope>
    <source>
        <strain evidence="14">HN-11 Male</strain>
        <tissue evidence="14">Kidney and liver</tissue>
    </source>
</reference>
<dbReference type="GO" id="GO:0005634">
    <property type="term" value="C:nucleus"/>
    <property type="evidence" value="ECO:0007669"/>
    <property type="project" value="UniProtKB-SubCell"/>
</dbReference>
<dbReference type="Pfam" id="PF01352">
    <property type="entry name" value="KRAB"/>
    <property type="match status" value="1"/>
</dbReference>
<feature type="domain" description="C2H2-type" evidence="13">
    <location>
        <begin position="311"/>
        <end position="338"/>
    </location>
</feature>
<dbReference type="FunFam" id="3.30.160.60:FF:000759">
    <property type="entry name" value="zinc finger protein 16"/>
    <property type="match status" value="1"/>
</dbReference>
<comment type="caution">
    <text evidence="14">The sequence shown here is derived from an EMBL/GenBank/DDBJ whole genome shotgun (WGS) entry which is preliminary data.</text>
</comment>
<keyword evidence="5 11" id="KW-0863">Zinc-finger</keyword>
<evidence type="ECO:0000256" key="3">
    <source>
        <dbReference type="ARBA" id="ARBA00022723"/>
    </source>
</evidence>
<feature type="region of interest" description="Disordered" evidence="12">
    <location>
        <begin position="67"/>
        <end position="96"/>
    </location>
</feature>
<dbReference type="FunFam" id="3.30.160.60:FF:000016">
    <property type="entry name" value="zinc finger protein 37 homolog"/>
    <property type="match status" value="1"/>
</dbReference>
<sequence length="425" mass="48581">METPVIHGSNNEERILEVTGKIIELLTGEVPIRCQDVTVYFSMEEWEYVEGHKDLYQDIMIDHYNSLSPTDGPSKRSKPQRCPSPLYPGNGQDKNLTNTETELFVEEIYVWGDQLCKQEEVPMEIIPSNDYTSNWEKQLLLPPETHLTEDTCGEHLIHPSKSPHLHSKHPTADEYNHKEPLELFGISKQIIGHKERKIFPCSECGKNFKKNSNLAIHKRIHNDERPFPCSDCGKAFTQKSDLVTHQRIHTGEKPFSCTECGKCFTQKSALLEHQRIHTGEKPYTCSECRKSFTQKSVLVKHQRTHTGEKPFLCFICGKSFTQKSVLVQHQRTHTGEKPFSCLIQLQDNTQYMAKSIWTLQKISKYANTEFAEWYAGKGMGKIKSCSFHNPSSDRALEGRIGATGTTPPPTPISQQSLLTALYEEW</sequence>
<dbReference type="SMART" id="SM00355">
    <property type="entry name" value="ZnF_C2H2"/>
    <property type="match status" value="5"/>
</dbReference>
<dbReference type="FunFam" id="3.30.160.60:FF:002343">
    <property type="entry name" value="Zinc finger protein 33A"/>
    <property type="match status" value="1"/>
</dbReference>
<gene>
    <name evidence="14" type="ORF">GDO78_019844</name>
</gene>
<dbReference type="InterPro" id="IPR036051">
    <property type="entry name" value="KRAB_dom_sf"/>
</dbReference>
<dbReference type="FunFam" id="3.30.160.60:FF:000624">
    <property type="entry name" value="zinc finger protein 697"/>
    <property type="match status" value="1"/>
</dbReference>
<keyword evidence="4" id="KW-0677">Repeat</keyword>
<protein>
    <recommendedName>
        <fullName evidence="13">C2H2-type domain-containing protein</fullName>
    </recommendedName>
</protein>
<dbReference type="SUPFAM" id="SSF109640">
    <property type="entry name" value="KRAB domain (Kruppel-associated box)"/>
    <property type="match status" value="1"/>
</dbReference>
<evidence type="ECO:0000256" key="10">
    <source>
        <dbReference type="ARBA" id="ARBA00023242"/>
    </source>
</evidence>
<comment type="subcellular location">
    <subcellularLocation>
        <location evidence="1">Nucleus</location>
    </subcellularLocation>
</comment>
<dbReference type="PANTHER" id="PTHR24388">
    <property type="entry name" value="ZINC FINGER PROTEIN"/>
    <property type="match status" value="1"/>
</dbReference>
<evidence type="ECO:0000256" key="7">
    <source>
        <dbReference type="ARBA" id="ARBA00023015"/>
    </source>
</evidence>
<dbReference type="GO" id="GO:0000978">
    <property type="term" value="F:RNA polymerase II cis-regulatory region sequence-specific DNA binding"/>
    <property type="evidence" value="ECO:0007669"/>
    <property type="project" value="TreeGrafter"/>
</dbReference>
<proteinExistence type="inferred from homology"/>
<dbReference type="PROSITE" id="PS50157">
    <property type="entry name" value="ZINC_FINGER_C2H2_2"/>
    <property type="match status" value="5"/>
</dbReference>
<keyword evidence="9" id="KW-0804">Transcription</keyword>
<dbReference type="OrthoDB" id="9898045at2759"/>
<evidence type="ECO:0000256" key="4">
    <source>
        <dbReference type="ARBA" id="ARBA00022737"/>
    </source>
</evidence>
<keyword evidence="3" id="KW-0479">Metal-binding</keyword>
<evidence type="ECO:0000256" key="9">
    <source>
        <dbReference type="ARBA" id="ARBA00023163"/>
    </source>
</evidence>
<feature type="domain" description="C2H2-type" evidence="13">
    <location>
        <begin position="199"/>
        <end position="226"/>
    </location>
</feature>
<dbReference type="PROSITE" id="PS00028">
    <property type="entry name" value="ZINC_FINGER_C2H2_1"/>
    <property type="match status" value="5"/>
</dbReference>
<dbReference type="Pfam" id="PF00096">
    <property type="entry name" value="zf-C2H2"/>
    <property type="match status" value="5"/>
</dbReference>
<organism evidence="14 15">
    <name type="scientific">Eleutherodactylus coqui</name>
    <name type="common">Puerto Rican coqui</name>
    <dbReference type="NCBI Taxonomy" id="57060"/>
    <lineage>
        <taxon>Eukaryota</taxon>
        <taxon>Metazoa</taxon>
        <taxon>Chordata</taxon>
        <taxon>Craniata</taxon>
        <taxon>Vertebrata</taxon>
        <taxon>Euteleostomi</taxon>
        <taxon>Amphibia</taxon>
        <taxon>Batrachia</taxon>
        <taxon>Anura</taxon>
        <taxon>Neobatrachia</taxon>
        <taxon>Hyloidea</taxon>
        <taxon>Eleutherodactylidae</taxon>
        <taxon>Eleutherodactylinae</taxon>
        <taxon>Eleutherodactylus</taxon>
        <taxon>Eleutherodactylus</taxon>
    </lineage>
</organism>
<evidence type="ECO:0000256" key="5">
    <source>
        <dbReference type="ARBA" id="ARBA00022771"/>
    </source>
</evidence>
<dbReference type="Gene3D" id="6.10.140.140">
    <property type="match status" value="1"/>
</dbReference>
<evidence type="ECO:0000313" key="14">
    <source>
        <dbReference type="EMBL" id="KAG9464517.1"/>
    </source>
</evidence>
<feature type="domain" description="C2H2-type" evidence="13">
    <location>
        <begin position="255"/>
        <end position="282"/>
    </location>
</feature>